<dbReference type="SUPFAM" id="SSF53254">
    <property type="entry name" value="Phosphoglycerate mutase-like"/>
    <property type="match status" value="1"/>
</dbReference>
<evidence type="ECO:0000313" key="2">
    <source>
        <dbReference type="Proteomes" id="UP000001565"/>
    </source>
</evidence>
<dbReference type="GO" id="GO:0016787">
    <property type="term" value="F:hydrolase activity"/>
    <property type="evidence" value="ECO:0007669"/>
    <property type="project" value="UniProtKB-KW"/>
</dbReference>
<evidence type="ECO:0000313" key="1">
    <source>
        <dbReference type="EMBL" id="CAM79511.1"/>
    </source>
</evidence>
<dbReference type="Pfam" id="PF00300">
    <property type="entry name" value="His_Phos_1"/>
    <property type="match status" value="1"/>
</dbReference>
<dbReference type="AlphaFoldDB" id="A5CCR9"/>
<protein>
    <submittedName>
        <fullName evidence="1">Phosphohistidine phosphatase</fullName>
        <ecNumber evidence="1">3.1.3.-</ecNumber>
    </submittedName>
</protein>
<dbReference type="EC" id="3.1.3.-" evidence="1"/>
<dbReference type="Gene3D" id="3.40.50.1240">
    <property type="entry name" value="Phosphoglycerate mutase-like"/>
    <property type="match status" value="1"/>
</dbReference>
<sequence>MKQILLMRHGDAKHNINDFARPLSELGRQVVTNASYFLNKFNIEKVLCSPSARTLETLNIVKTVSSISINDNNIDIIDKMYQSNVENIIDIIQQQPDDIQSLLIIGHNPYLYEFYRLTVAQQKKNNFKLVPACVIVIQYADVTSWASSLLGLGTVYDIFMPNY</sequence>
<dbReference type="CDD" id="cd07067">
    <property type="entry name" value="HP_PGM_like"/>
    <property type="match status" value="1"/>
</dbReference>
<accession>A5CCR9</accession>
<dbReference type="eggNOG" id="COG2062">
    <property type="taxonomic scope" value="Bacteria"/>
</dbReference>
<dbReference type="InterPro" id="IPR029033">
    <property type="entry name" value="His_PPase_superfam"/>
</dbReference>
<dbReference type="HOGENOM" id="CLU_084603_2_2_5"/>
<gene>
    <name evidence="1" type="primary">sixA</name>
    <name evidence="1" type="ordered locus">OTBS_0445</name>
</gene>
<dbReference type="RefSeq" id="WP_011944487.1">
    <property type="nucleotide sequence ID" value="NC_009488.1"/>
</dbReference>
<proteinExistence type="predicted"/>
<dbReference type="KEGG" id="ots:OTBS_0445"/>
<name>A5CCR9_ORITB</name>
<dbReference type="EMBL" id="AM494475">
    <property type="protein sequence ID" value="CAM79511.1"/>
    <property type="molecule type" value="Genomic_DNA"/>
</dbReference>
<keyword evidence="1" id="KW-0378">Hydrolase</keyword>
<reference evidence="1 2" key="1">
    <citation type="journal article" date="2007" name="Proc. Natl. Acad. Sci. U.S.A.">
        <title>The Orientia tsutsugamushi genome reveals massive proliferation of conjugative type IV secretion system and host-cell interaction genes.</title>
        <authorList>
            <person name="Cho N.-H."/>
            <person name="Kim H.-R."/>
            <person name="Lee J.-H."/>
            <person name="Kim S.-Y."/>
            <person name="Kim J."/>
            <person name="Cha S."/>
            <person name="Kim S.-Y."/>
            <person name="Darby A.C."/>
            <person name="Fuxelius H.-H."/>
            <person name="Yin J."/>
            <person name="Kim J.H."/>
            <person name="Kim J."/>
            <person name="Lee S.J."/>
            <person name="Koh Y.-S."/>
            <person name="Jang W.-J."/>
            <person name="Park K.-H."/>
            <person name="Andersson S.G.E."/>
            <person name="Choi M.-S."/>
            <person name="Kim I.-S."/>
        </authorList>
    </citation>
    <scope>NUCLEOTIDE SEQUENCE [LARGE SCALE GENOMIC DNA]</scope>
    <source>
        <strain evidence="1 2">Boryong</strain>
    </source>
</reference>
<organism evidence="1 2">
    <name type="scientific">Orientia tsutsugamushi (strain Boryong)</name>
    <name type="common">Rickettsia tsutsugamushi</name>
    <dbReference type="NCBI Taxonomy" id="357244"/>
    <lineage>
        <taxon>Bacteria</taxon>
        <taxon>Pseudomonadati</taxon>
        <taxon>Pseudomonadota</taxon>
        <taxon>Alphaproteobacteria</taxon>
        <taxon>Rickettsiales</taxon>
        <taxon>Rickettsiaceae</taxon>
        <taxon>Rickettsieae</taxon>
        <taxon>Orientia</taxon>
    </lineage>
</organism>
<dbReference type="Proteomes" id="UP000001565">
    <property type="component" value="Chromosome"/>
</dbReference>
<dbReference type="InterPro" id="IPR013078">
    <property type="entry name" value="His_Pase_superF_clade-1"/>
</dbReference>